<dbReference type="AlphaFoldDB" id="A0A521D030"/>
<sequence length="182" mass="21411">MEEHNNNALIPDEIVMNKIFQIRGRKVMLDFDLAILYEVETRALKQSVRRNILRFPEDFMFQLTKKEWHEVITICDNLPRNAKFGSSTPFAFTEQGVAMLSSILNSDRAISVNIQIIRIFTKMRLLLTDITEVKLEIEKIKGKLDNQDKNMEIVFKYLDELLEKQDKPKRPRVRIGFKPDNL</sequence>
<name>A0A521D030_9SPHI</name>
<reference evidence="2 3" key="1">
    <citation type="submission" date="2017-05" db="EMBL/GenBank/DDBJ databases">
        <authorList>
            <person name="Varghese N."/>
            <person name="Submissions S."/>
        </authorList>
    </citation>
    <scope>NUCLEOTIDE SEQUENCE [LARGE SCALE GENOMIC DNA]</scope>
    <source>
        <strain evidence="2 3">DSM 19036</strain>
    </source>
</reference>
<evidence type="ECO:0000313" key="2">
    <source>
        <dbReference type="EMBL" id="SMO65012.1"/>
    </source>
</evidence>
<dbReference type="EMBL" id="FXTN01000004">
    <property type="protein sequence ID" value="SMO65012.1"/>
    <property type="molecule type" value="Genomic_DNA"/>
</dbReference>
<dbReference type="InterPro" id="IPR018873">
    <property type="entry name" value="KilA-N_DNA-bd_domain"/>
</dbReference>
<evidence type="ECO:0000313" key="3">
    <source>
        <dbReference type="Proteomes" id="UP000320300"/>
    </source>
</evidence>
<dbReference type="Proteomes" id="UP000320300">
    <property type="component" value="Unassembled WGS sequence"/>
</dbReference>
<dbReference type="RefSeq" id="WP_142528064.1">
    <property type="nucleotide sequence ID" value="NZ_CBCSJO010000001.1"/>
</dbReference>
<dbReference type="Pfam" id="PF10543">
    <property type="entry name" value="ORF6N"/>
    <property type="match status" value="1"/>
</dbReference>
<gene>
    <name evidence="2" type="ORF">SAMN06265348_104375</name>
</gene>
<evidence type="ECO:0000259" key="1">
    <source>
        <dbReference type="Pfam" id="PF10543"/>
    </source>
</evidence>
<protein>
    <submittedName>
        <fullName evidence="2">ORF6N domain-containing protein</fullName>
    </submittedName>
</protein>
<feature type="domain" description="KilA-N DNA-binding" evidence="1">
    <location>
        <begin position="17"/>
        <end position="103"/>
    </location>
</feature>
<proteinExistence type="predicted"/>
<organism evidence="2 3">
    <name type="scientific">Pedobacter westerhofensis</name>
    <dbReference type="NCBI Taxonomy" id="425512"/>
    <lineage>
        <taxon>Bacteria</taxon>
        <taxon>Pseudomonadati</taxon>
        <taxon>Bacteroidota</taxon>
        <taxon>Sphingobacteriia</taxon>
        <taxon>Sphingobacteriales</taxon>
        <taxon>Sphingobacteriaceae</taxon>
        <taxon>Pedobacter</taxon>
    </lineage>
</organism>
<dbReference type="OrthoDB" id="9816206at2"/>
<keyword evidence="3" id="KW-1185">Reference proteome</keyword>
<accession>A0A521D030</accession>